<evidence type="ECO:0000256" key="1">
    <source>
        <dbReference type="SAM" id="MobiDB-lite"/>
    </source>
</evidence>
<accession>A0A1B6Q5V8</accession>
<dbReference type="PANTHER" id="PTHR36892:SF7">
    <property type="entry name" value="HVA22-LIKE PROTEIN F"/>
    <property type="match status" value="1"/>
</dbReference>
<dbReference type="EMBL" id="CM000762">
    <property type="protein sequence ID" value="KXG33301.1"/>
    <property type="molecule type" value="Genomic_DNA"/>
</dbReference>
<organism evidence="2 3">
    <name type="scientific">Sorghum bicolor</name>
    <name type="common">Sorghum</name>
    <name type="synonym">Sorghum vulgare</name>
    <dbReference type="NCBI Taxonomy" id="4558"/>
    <lineage>
        <taxon>Eukaryota</taxon>
        <taxon>Viridiplantae</taxon>
        <taxon>Streptophyta</taxon>
        <taxon>Embryophyta</taxon>
        <taxon>Tracheophyta</taxon>
        <taxon>Spermatophyta</taxon>
        <taxon>Magnoliopsida</taxon>
        <taxon>Liliopsida</taxon>
        <taxon>Poales</taxon>
        <taxon>Poaceae</taxon>
        <taxon>PACMAD clade</taxon>
        <taxon>Panicoideae</taxon>
        <taxon>Andropogonodae</taxon>
        <taxon>Andropogoneae</taxon>
        <taxon>Sorghinae</taxon>
        <taxon>Sorghum</taxon>
    </lineage>
</organism>
<feature type="region of interest" description="Disordered" evidence="1">
    <location>
        <begin position="80"/>
        <end position="115"/>
    </location>
</feature>
<keyword evidence="3" id="KW-1185">Reference proteome</keyword>
<reference evidence="2 3" key="1">
    <citation type="journal article" date="2009" name="Nature">
        <title>The Sorghum bicolor genome and the diversification of grasses.</title>
        <authorList>
            <person name="Paterson A.H."/>
            <person name="Bowers J.E."/>
            <person name="Bruggmann R."/>
            <person name="Dubchak I."/>
            <person name="Grimwood J."/>
            <person name="Gundlach H."/>
            <person name="Haberer G."/>
            <person name="Hellsten U."/>
            <person name="Mitros T."/>
            <person name="Poliakov A."/>
            <person name="Schmutz J."/>
            <person name="Spannagl M."/>
            <person name="Tang H."/>
            <person name="Wang X."/>
            <person name="Wicker T."/>
            <person name="Bharti A.K."/>
            <person name="Chapman J."/>
            <person name="Feltus F.A."/>
            <person name="Gowik U."/>
            <person name="Grigoriev I.V."/>
            <person name="Lyons E."/>
            <person name="Maher C.A."/>
            <person name="Martis M."/>
            <person name="Narechania A."/>
            <person name="Otillar R.P."/>
            <person name="Penning B.W."/>
            <person name="Salamov A.A."/>
            <person name="Wang Y."/>
            <person name="Zhang L."/>
            <person name="Carpita N.C."/>
            <person name="Freeling M."/>
            <person name="Gingle A.R."/>
            <person name="Hash C.T."/>
            <person name="Keller B."/>
            <person name="Klein P."/>
            <person name="Kresovich S."/>
            <person name="McCann M.C."/>
            <person name="Ming R."/>
            <person name="Peterson D.G."/>
            <person name="Mehboob-ur-Rahman"/>
            <person name="Ware D."/>
            <person name="Westhoff P."/>
            <person name="Mayer K.F."/>
            <person name="Messing J."/>
            <person name="Rokhsar D.S."/>
        </authorList>
    </citation>
    <scope>NUCLEOTIDE SEQUENCE [LARGE SCALE GENOMIC DNA]</scope>
    <source>
        <strain evidence="3">cv. BTx623</strain>
    </source>
</reference>
<evidence type="ECO:0008006" key="4">
    <source>
        <dbReference type="Google" id="ProtNLM"/>
    </source>
</evidence>
<dbReference type="Proteomes" id="UP000000768">
    <property type="component" value="Chromosome 3"/>
</dbReference>
<sequence length="1036" mass="112191">MAKPAAAEPFSIRGYAMRMRAVDAAECYPFVGGGCSEGEGEPPPPPRFPPMDPKPLSRWWKHELAAGQARLLAGAKGGEAAAAGVRGSALRKGTKRKGSRSNSTGERARKRRRVLQFRSFLSNKERTAKPQSTFRLHEQKLHMAMLRKHKSSTVHTSTVLEPRKKLEEACDRMPTHENSVKKRHRERTDPSSEMNSDLYGIKEVTSSVNKQVIEVNGSTNKPTNTGHEMVKTSTGPKDDIFGDLPLLELESSKVMFRTGVHELPTVIEESFITNQTEADSIPEVVPLELIDASDITAQTPSPLEDLVKSEDSEPACISHNDVAGSHPSTVGIDGLPNHKNINMVKPGLGDMQLKFTDVSALGSHSVLRSKSGSGYPLQGCFDVNKNCSQEIKKHGTNSTSSPPAMRTRAEETKYKDAPVKGKKSTDITSAAVALPVPANQLSYQASALPSAVSHSVFSTRVDSNDMSSFRSMPAKECIPTTRPGNLRTNVCHGSRKHVDPCVALSTDNQGSSHSKLHPICSPANIGMTFMKLPGLERMEISNCNVKIGENRFSNAESMNAVRYQKQPWLSGMTYVMQGQKQIGLSSSQVGKPALDGYGGEGDHHLQQPTVRLMGKTVSVCSHSKDHNVSTMDQVSPDNVAIEASRLSTISCQLPQKRSFPCQDSVTPRVHLNNSSDFLARIPNNSMQGQNTAFSGLHNQRPQPINSAPTVKDCTWNFGNQFVRQAELNKAAIVSTNSQTRHLELHQPPQLISIPQNQQSHLWTPAAQMSRKDQCFVGPAVNQSSLVPKSLLTASMKEKYQKSTLLSYDDPSSMSICQPYQIPGANSSSASVTSFFEYGADNSLSRSSSPGLSLSLATGLANESVSTGRVACAGSLTNADGRKAASFAEPISNSSAYADNVSQQPAKPISNRTAYATDNVSQQPAKRQLVTDTQDLMSMGPNIVNHSPGWSLSDAVGPQVLDFSKRIARDAVQTSRNESNNPRASSGPVPPIETWSRPGLVAGANTMLKPGQNLNDHSKLLYSTKFSVDRGINSVVL</sequence>
<name>A0A1B6Q5V8_SORBI</name>
<reference evidence="3" key="2">
    <citation type="journal article" date="2018" name="Plant J.">
        <title>The Sorghum bicolor reference genome: improved assembly, gene annotations, a transcriptome atlas, and signatures of genome organization.</title>
        <authorList>
            <person name="McCormick R.F."/>
            <person name="Truong S.K."/>
            <person name="Sreedasyam A."/>
            <person name="Jenkins J."/>
            <person name="Shu S."/>
            <person name="Sims D."/>
            <person name="Kennedy M."/>
            <person name="Amirebrahimi M."/>
            <person name="Weers B.D."/>
            <person name="McKinley B."/>
            <person name="Mattison A."/>
            <person name="Morishige D.T."/>
            <person name="Grimwood J."/>
            <person name="Schmutz J."/>
            <person name="Mullet J.E."/>
        </authorList>
    </citation>
    <scope>NUCLEOTIDE SEQUENCE [LARGE SCALE GENOMIC DNA]</scope>
    <source>
        <strain evidence="3">cv. BTx623</strain>
    </source>
</reference>
<feature type="compositionally biased region" description="Polar residues" evidence="1">
    <location>
        <begin position="216"/>
        <end position="235"/>
    </location>
</feature>
<proteinExistence type="predicted"/>
<dbReference type="Gramene" id="KXG33301">
    <property type="protein sequence ID" value="KXG33301"/>
    <property type="gene ID" value="SORBI_3003G283600"/>
</dbReference>
<feature type="region of interest" description="Disordered" evidence="1">
    <location>
        <begin position="172"/>
        <end position="195"/>
    </location>
</feature>
<feature type="region of interest" description="Disordered" evidence="1">
    <location>
        <begin position="971"/>
        <end position="996"/>
    </location>
</feature>
<feature type="region of interest" description="Disordered" evidence="1">
    <location>
        <begin position="216"/>
        <end position="237"/>
    </location>
</feature>
<gene>
    <name evidence="2" type="ORF">SORBI_3003G283600</name>
</gene>
<dbReference type="OrthoDB" id="678085at2759"/>
<feature type="compositionally biased region" description="Basic and acidic residues" evidence="1">
    <location>
        <begin position="407"/>
        <end position="421"/>
    </location>
</feature>
<dbReference type="AlphaFoldDB" id="A0A1B6Q5V8"/>
<feature type="region of interest" description="Disordered" evidence="1">
    <location>
        <begin position="393"/>
        <end position="421"/>
    </location>
</feature>
<evidence type="ECO:0000313" key="2">
    <source>
        <dbReference type="EMBL" id="KXG33301.1"/>
    </source>
</evidence>
<feature type="compositionally biased region" description="Basic and acidic residues" evidence="1">
    <location>
        <begin position="172"/>
        <end position="190"/>
    </location>
</feature>
<evidence type="ECO:0000313" key="3">
    <source>
        <dbReference type="Proteomes" id="UP000000768"/>
    </source>
</evidence>
<dbReference type="OMA" id="CTPASIG"/>
<feature type="compositionally biased region" description="Low complexity" evidence="1">
    <location>
        <begin position="80"/>
        <end position="91"/>
    </location>
</feature>
<dbReference type="InParanoid" id="A0A1B6Q5V8"/>
<dbReference type="PANTHER" id="PTHR36892">
    <property type="entry name" value="OS01G0201800 PROTEIN"/>
    <property type="match status" value="1"/>
</dbReference>
<dbReference type="eggNOG" id="KOG1725">
    <property type="taxonomic scope" value="Eukaryota"/>
</dbReference>
<protein>
    <recommendedName>
        <fullName evidence="4">HVA22-like protein f</fullName>
    </recommendedName>
</protein>
<feature type="compositionally biased region" description="Polar residues" evidence="1">
    <location>
        <begin position="971"/>
        <end position="983"/>
    </location>
</feature>